<dbReference type="GO" id="GO:0005737">
    <property type="term" value="C:cytoplasm"/>
    <property type="evidence" value="ECO:0007669"/>
    <property type="project" value="TreeGrafter"/>
</dbReference>
<dbReference type="Pfam" id="PF01205">
    <property type="entry name" value="Impact_N"/>
    <property type="match status" value="1"/>
</dbReference>
<keyword evidence="5" id="KW-1185">Reference proteome</keyword>
<dbReference type="PANTHER" id="PTHR16301:SF20">
    <property type="entry name" value="IMPACT FAMILY MEMBER YIGZ"/>
    <property type="match status" value="1"/>
</dbReference>
<reference evidence="4 5" key="1">
    <citation type="journal article" date="2016" name="Microbiol. Immunol.">
        <title>Complete genome sequence of Streptococcus troglodytae TKU31 isolated from the oral cavity of a chimpanzee (Pan troglodytes).</title>
        <authorList>
            <person name="Okamoto M."/>
            <person name="Naito M."/>
            <person name="Miyanohara M."/>
            <person name="Imai S."/>
            <person name="Nomura Y."/>
            <person name="Saito W."/>
            <person name="Momoi Y."/>
            <person name="Takada K."/>
            <person name="Miyabe-Nishiwaki T."/>
            <person name="Tomonaga M."/>
            <person name="Hanada N."/>
        </authorList>
    </citation>
    <scope>NUCLEOTIDE SEQUENCE [LARGE SCALE GENOMIC DNA]</scope>
    <source>
        <strain evidence="5">TKU 31</strain>
    </source>
</reference>
<dbReference type="SUPFAM" id="SSF54211">
    <property type="entry name" value="Ribosomal protein S5 domain 2-like"/>
    <property type="match status" value="1"/>
</dbReference>
<dbReference type="InterPro" id="IPR001498">
    <property type="entry name" value="Impact_N"/>
</dbReference>
<dbReference type="InterPro" id="IPR035647">
    <property type="entry name" value="EFG_III/V"/>
</dbReference>
<dbReference type="InterPro" id="IPR036956">
    <property type="entry name" value="Impact_N_sf"/>
</dbReference>
<evidence type="ECO:0000256" key="1">
    <source>
        <dbReference type="ARBA" id="ARBA00007665"/>
    </source>
</evidence>
<proteinExistence type="inferred from homology"/>
<dbReference type="InterPro" id="IPR020568">
    <property type="entry name" value="Ribosomal_Su5_D2-typ_SF"/>
</dbReference>
<dbReference type="PANTHER" id="PTHR16301">
    <property type="entry name" value="IMPACT-RELATED"/>
    <property type="match status" value="1"/>
</dbReference>
<dbReference type="AlphaFoldDB" id="A0A1L7LL44"/>
<accession>A0A1L7LL44</accession>
<dbReference type="InterPro" id="IPR023582">
    <property type="entry name" value="Impact"/>
</dbReference>
<dbReference type="PROSITE" id="PS00910">
    <property type="entry name" value="UPF0029"/>
    <property type="match status" value="1"/>
</dbReference>
<dbReference type="SUPFAM" id="SSF54980">
    <property type="entry name" value="EF-G C-terminal domain-like"/>
    <property type="match status" value="1"/>
</dbReference>
<dbReference type="InterPro" id="IPR020569">
    <property type="entry name" value="UPF0029_Impact_CS"/>
</dbReference>
<dbReference type="InterPro" id="IPR015269">
    <property type="entry name" value="UPF0029_Impact_C"/>
</dbReference>
<comment type="similarity">
    <text evidence="1">Belongs to the IMPACT family.</text>
</comment>
<evidence type="ECO:0000313" key="4">
    <source>
        <dbReference type="EMBL" id="BAQ24879.1"/>
    </source>
</evidence>
<organism evidence="4 5">
    <name type="scientific">Streptococcus troglodytae</name>
    <dbReference type="NCBI Taxonomy" id="1111760"/>
    <lineage>
        <taxon>Bacteria</taxon>
        <taxon>Bacillati</taxon>
        <taxon>Bacillota</taxon>
        <taxon>Bacilli</taxon>
        <taxon>Lactobacillales</taxon>
        <taxon>Streptococcaceae</taxon>
        <taxon>Streptococcus</taxon>
    </lineage>
</organism>
<sequence length="209" mass="23356">MTYRTIAKNGSTEETIKKSRFICQAKRITNEAEGRAFITQIKKEHYKARHSCSAMIIGENSYIKRSSDDGEPSGTAGIPMLSVLEKNQLTNLVLVVTRYFGGIKLGTGGLIRAYSGGVANTLKALGIVEVKKQTGLRLELTYPQYQTFANFLKEHQLQEHDLDFSVNVSTTIYVDKKDIETTLDQLTEFYQGKFKSHVVGSQIIEVPVI</sequence>
<evidence type="ECO:0000259" key="3">
    <source>
        <dbReference type="Pfam" id="PF09186"/>
    </source>
</evidence>
<protein>
    <submittedName>
        <fullName evidence="4">Xaa-Pro dipeptidase</fullName>
    </submittedName>
</protein>
<dbReference type="Gene3D" id="3.30.230.30">
    <property type="entry name" value="Impact, N-terminal domain"/>
    <property type="match status" value="1"/>
</dbReference>
<feature type="domain" description="Impact N-terminal" evidence="2">
    <location>
        <begin position="17"/>
        <end position="121"/>
    </location>
</feature>
<dbReference type="Proteomes" id="UP000217758">
    <property type="component" value="Chromosome"/>
</dbReference>
<evidence type="ECO:0000313" key="5">
    <source>
        <dbReference type="Proteomes" id="UP000217758"/>
    </source>
</evidence>
<name>A0A1L7LL44_9STRE</name>
<gene>
    <name evidence="4" type="ORF">SRT_16180</name>
</gene>
<dbReference type="RefSeq" id="WP_128833686.1">
    <property type="nucleotide sequence ID" value="NZ_AP014612.1"/>
</dbReference>
<dbReference type="InterPro" id="IPR015796">
    <property type="entry name" value="Impact_YigZ-like"/>
</dbReference>
<evidence type="ECO:0000259" key="2">
    <source>
        <dbReference type="Pfam" id="PF01205"/>
    </source>
</evidence>
<dbReference type="EMBL" id="AP014612">
    <property type="protein sequence ID" value="BAQ24879.1"/>
    <property type="molecule type" value="Genomic_DNA"/>
</dbReference>
<feature type="domain" description="UPF0029" evidence="3">
    <location>
        <begin position="138"/>
        <end position="193"/>
    </location>
</feature>
<dbReference type="GO" id="GO:0006446">
    <property type="term" value="P:regulation of translational initiation"/>
    <property type="evidence" value="ECO:0007669"/>
    <property type="project" value="TreeGrafter"/>
</dbReference>
<dbReference type="NCBIfam" id="TIGR00257">
    <property type="entry name" value="IMPACT_YIGZ"/>
    <property type="match status" value="1"/>
</dbReference>
<dbReference type="KEGG" id="strg:SRT_16180"/>
<dbReference type="Pfam" id="PF09186">
    <property type="entry name" value="DUF1949"/>
    <property type="match status" value="1"/>
</dbReference>